<dbReference type="InterPro" id="IPR000326">
    <property type="entry name" value="PAP2/HPO"/>
</dbReference>
<dbReference type="Gene3D" id="1.20.144.10">
    <property type="entry name" value="Phosphatidic acid phosphatase type 2/haloperoxidase"/>
    <property type="match status" value="1"/>
</dbReference>
<proteinExistence type="predicted"/>
<comment type="caution">
    <text evidence="3">The sequence shown here is derived from an EMBL/GenBank/DDBJ whole genome shotgun (WGS) entry which is preliminary data.</text>
</comment>
<evidence type="ECO:0000313" key="4">
    <source>
        <dbReference type="Proteomes" id="UP000293637"/>
    </source>
</evidence>
<dbReference type="RefSeq" id="WP_002492169.1">
    <property type="nucleotide sequence ID" value="NZ_AP021848.1"/>
</dbReference>
<organism evidence="3 4">
    <name type="scientific">Staphylococcus lugdunensis</name>
    <dbReference type="NCBI Taxonomy" id="28035"/>
    <lineage>
        <taxon>Bacteria</taxon>
        <taxon>Bacillati</taxon>
        <taxon>Bacillota</taxon>
        <taxon>Bacilli</taxon>
        <taxon>Bacillales</taxon>
        <taxon>Staphylococcaceae</taxon>
        <taxon>Staphylococcus</taxon>
    </lineage>
</organism>
<dbReference type="SUPFAM" id="SSF48317">
    <property type="entry name" value="Acid phosphatase/Vanadium-dependent haloperoxidase"/>
    <property type="match status" value="1"/>
</dbReference>
<reference evidence="3 4" key="1">
    <citation type="journal article" date="2019" name="Sci. Transl. Med.">
        <title>Quorum sensing between bacterial species on the skin protects against epidermal injury in atopic dermatitis.</title>
        <authorList>
            <person name="Williams M.R."/>
        </authorList>
    </citation>
    <scope>NUCLEOTIDE SEQUENCE [LARGE SCALE GENOMIC DNA]</scope>
    <source>
        <strain evidence="3 4">E7</strain>
    </source>
</reference>
<keyword evidence="1" id="KW-1133">Transmembrane helix</keyword>
<feature type="transmembrane region" description="Helical" evidence="1">
    <location>
        <begin position="167"/>
        <end position="187"/>
    </location>
</feature>
<dbReference type="AlphaFoldDB" id="A0A4Q9WCD7"/>
<feature type="transmembrane region" description="Helical" evidence="1">
    <location>
        <begin position="12"/>
        <end position="31"/>
    </location>
</feature>
<dbReference type="Proteomes" id="UP000293637">
    <property type="component" value="Unassembled WGS sequence"/>
</dbReference>
<feature type="domain" description="Phosphatidic acid phosphatase type 2/haloperoxidase" evidence="2">
    <location>
        <begin position="95"/>
        <end position="210"/>
    </location>
</feature>
<evidence type="ECO:0000256" key="1">
    <source>
        <dbReference type="SAM" id="Phobius"/>
    </source>
</evidence>
<name>A0A4Q9WCD7_STALU</name>
<feature type="transmembrane region" description="Helical" evidence="1">
    <location>
        <begin position="199"/>
        <end position="218"/>
    </location>
</feature>
<evidence type="ECO:0000259" key="2">
    <source>
        <dbReference type="SMART" id="SM00014"/>
    </source>
</evidence>
<gene>
    <name evidence="3" type="ORF">EQ812_04970</name>
</gene>
<dbReference type="Pfam" id="PF01569">
    <property type="entry name" value="PAP2"/>
    <property type="match status" value="1"/>
</dbReference>
<accession>A0A4Q9WCD7</accession>
<protein>
    <submittedName>
        <fullName evidence="3">Phosphatase PAP2 family protein</fullName>
    </submittedName>
</protein>
<keyword evidence="1" id="KW-0812">Transmembrane</keyword>
<feature type="transmembrane region" description="Helical" evidence="1">
    <location>
        <begin position="67"/>
        <end position="93"/>
    </location>
</feature>
<dbReference type="SMART" id="SM00014">
    <property type="entry name" value="acidPPc"/>
    <property type="match status" value="1"/>
</dbReference>
<keyword evidence="1" id="KW-0472">Membrane</keyword>
<dbReference type="GeneID" id="58090657"/>
<feature type="transmembrane region" description="Helical" evidence="1">
    <location>
        <begin position="140"/>
        <end position="160"/>
    </location>
</feature>
<evidence type="ECO:0000313" key="3">
    <source>
        <dbReference type="EMBL" id="TBW72332.1"/>
    </source>
</evidence>
<dbReference type="CDD" id="cd03392">
    <property type="entry name" value="PAP2_like_2"/>
    <property type="match status" value="1"/>
</dbReference>
<dbReference type="InterPro" id="IPR036938">
    <property type="entry name" value="PAP2/HPO_sf"/>
</dbReference>
<sequence length="222" mass="25292">MINKQFYTSKWLIPIFVISVLIFTLLTVGVMHRTSFIQHIDVASLQLMTDYFGTPERGFEGSWFNTIMTFCATIGEVSSVMLLMVLLSVVIAVKSKRTALWSLIAVFTGSWMNFLIKQVVARSRPYNHLPQDHGFSYPSGHSNASTLICIVIIIMTVSYVTRLYAKWTIISLALLFWIGILSCRLYFHAHYVGDVLGGVALAVIWMMLFLAIYPLFYIRNKQ</sequence>
<dbReference type="EMBL" id="SCHB01000003">
    <property type="protein sequence ID" value="TBW72332.1"/>
    <property type="molecule type" value="Genomic_DNA"/>
</dbReference>
<feature type="transmembrane region" description="Helical" evidence="1">
    <location>
        <begin position="100"/>
        <end position="120"/>
    </location>
</feature>